<dbReference type="NCBIfam" id="NF004351">
    <property type="entry name" value="PRK05731.1-4"/>
    <property type="match status" value="1"/>
</dbReference>
<feature type="binding site" evidence="1">
    <location>
        <position position="31"/>
    </location>
    <ligand>
        <name>Mg(2+)</name>
        <dbReference type="ChEBI" id="CHEBI:18420"/>
        <label>3</label>
    </ligand>
</feature>
<organism evidence="3 4">
    <name type="scientific">Corynebacterium endometrii</name>
    <dbReference type="NCBI Taxonomy" id="2488819"/>
    <lineage>
        <taxon>Bacteria</taxon>
        <taxon>Bacillati</taxon>
        <taxon>Actinomycetota</taxon>
        <taxon>Actinomycetes</taxon>
        <taxon>Mycobacteriales</taxon>
        <taxon>Corynebacteriaceae</taxon>
        <taxon>Corynebacterium</taxon>
    </lineage>
</organism>
<dbReference type="Proteomes" id="UP000296352">
    <property type="component" value="Chromosome"/>
</dbReference>
<comment type="catalytic activity">
    <reaction evidence="1">
        <text>thiamine phosphate + ATP = thiamine diphosphate + ADP</text>
        <dbReference type="Rhea" id="RHEA:15913"/>
        <dbReference type="ChEBI" id="CHEBI:30616"/>
        <dbReference type="ChEBI" id="CHEBI:37575"/>
        <dbReference type="ChEBI" id="CHEBI:58937"/>
        <dbReference type="ChEBI" id="CHEBI:456216"/>
        <dbReference type="EC" id="2.7.4.16"/>
    </reaction>
</comment>
<dbReference type="OrthoDB" id="9802811at2"/>
<keyword evidence="1" id="KW-0460">Magnesium</keyword>
<dbReference type="RefSeq" id="WP_136141080.1">
    <property type="nucleotide sequence ID" value="NZ_CP039247.1"/>
</dbReference>
<feature type="binding site" evidence="1">
    <location>
        <position position="78"/>
    </location>
    <ligand>
        <name>Mg(2+)</name>
        <dbReference type="ChEBI" id="CHEBI:18420"/>
        <label>2</label>
    </ligand>
</feature>
<dbReference type="SUPFAM" id="SSF56042">
    <property type="entry name" value="PurM C-terminal domain-like"/>
    <property type="match status" value="1"/>
</dbReference>
<dbReference type="Gene3D" id="3.30.1330.10">
    <property type="entry name" value="PurM-like, N-terminal domain"/>
    <property type="match status" value="1"/>
</dbReference>
<feature type="binding site" evidence="1">
    <location>
        <position position="49"/>
    </location>
    <ligand>
        <name>Mg(2+)</name>
        <dbReference type="ChEBI" id="CHEBI:18420"/>
        <label>2</label>
    </ligand>
</feature>
<protein>
    <recommendedName>
        <fullName evidence="1">Thiamine-monophosphate kinase</fullName>
        <shortName evidence="1">TMP kinase</shortName>
        <shortName evidence="1">Thiamine-phosphate kinase</shortName>
        <ecNumber evidence="1">2.7.4.16</ecNumber>
    </recommendedName>
</protein>
<dbReference type="Pfam" id="PF00586">
    <property type="entry name" value="AIRS"/>
    <property type="match status" value="1"/>
</dbReference>
<evidence type="ECO:0000256" key="1">
    <source>
        <dbReference type="HAMAP-Rule" id="MF_02128"/>
    </source>
</evidence>
<keyword evidence="1" id="KW-0067">ATP-binding</keyword>
<feature type="binding site" evidence="1">
    <location>
        <position position="56"/>
    </location>
    <ligand>
        <name>substrate</name>
    </ligand>
</feature>
<dbReference type="GO" id="GO:0009228">
    <property type="term" value="P:thiamine biosynthetic process"/>
    <property type="evidence" value="ECO:0007669"/>
    <property type="project" value="UniProtKB-KW"/>
</dbReference>
<sequence>MNLTPTLAEVGERAVIDAIRAAAPSGVNGDDAAVIPATAPNSRTVAATDMLVEGRHFRLDWSSAQQVGFKAITQNFADIEAMGARPSSALLALAAPGDTPLHVIEGIAQGIAKRCKDYQAELVGGDVTRADQIILSVTAIGQLGGSRSPLSLDAARVGQKVVAHGHIGYSAAGLALLQRFGNYLPPGAEGLARLKQAHCAPSITAGRGLVARATGVTAMTDNSDGLIKDLSLIAERSSVAVDLDARALGPDALLKEAGELLGIDPWEWILTGGEDHTLLGTTHKDCPSGFRVIGEVTKKNGAGLVTVDGAAPAHHRGWESFA</sequence>
<dbReference type="AlphaFoldDB" id="A0A4V1CEJ5"/>
<feature type="domain" description="PurM-like N-terminal" evidence="2">
    <location>
        <begin position="29"/>
        <end position="142"/>
    </location>
</feature>
<dbReference type="InterPro" id="IPR006283">
    <property type="entry name" value="ThiL-like"/>
</dbReference>
<dbReference type="InterPro" id="IPR016188">
    <property type="entry name" value="PurM-like_N"/>
</dbReference>
<dbReference type="PIRSF" id="PIRSF005303">
    <property type="entry name" value="Thiam_monoph_kin"/>
    <property type="match status" value="1"/>
</dbReference>
<proteinExistence type="inferred from homology"/>
<evidence type="ECO:0000259" key="2">
    <source>
        <dbReference type="Pfam" id="PF00586"/>
    </source>
</evidence>
<dbReference type="InterPro" id="IPR036921">
    <property type="entry name" value="PurM-like_N_sf"/>
</dbReference>
<dbReference type="CDD" id="cd02194">
    <property type="entry name" value="ThiL"/>
    <property type="match status" value="1"/>
</dbReference>
<dbReference type="SUPFAM" id="SSF55326">
    <property type="entry name" value="PurM N-terminal domain-like"/>
    <property type="match status" value="1"/>
</dbReference>
<name>A0A4V1CEJ5_9CORY</name>
<dbReference type="GO" id="GO:0000287">
    <property type="term" value="F:magnesium ion binding"/>
    <property type="evidence" value="ECO:0007669"/>
    <property type="project" value="UniProtKB-UniRule"/>
</dbReference>
<gene>
    <name evidence="1 3" type="primary">thiL</name>
    <name evidence="3" type="ORF">CENDO_05215</name>
</gene>
<feature type="binding site" evidence="1">
    <location>
        <position position="274"/>
    </location>
    <ligand>
        <name>substrate</name>
    </ligand>
</feature>
<feature type="binding site" evidence="1">
    <location>
        <position position="78"/>
    </location>
    <ligand>
        <name>Mg(2+)</name>
        <dbReference type="ChEBI" id="CHEBI:18420"/>
        <label>3</label>
    </ligand>
</feature>
<dbReference type="Gene3D" id="3.90.650.10">
    <property type="entry name" value="PurM-like C-terminal domain"/>
    <property type="match status" value="1"/>
</dbReference>
<feature type="binding site" evidence="1">
    <location>
        <position position="221"/>
    </location>
    <ligand>
        <name>Mg(2+)</name>
        <dbReference type="ChEBI" id="CHEBI:18420"/>
        <label>3</label>
    </ligand>
</feature>
<dbReference type="UniPathway" id="UPA00060">
    <property type="reaction ID" value="UER00142"/>
</dbReference>
<dbReference type="PANTHER" id="PTHR30270:SF0">
    <property type="entry name" value="THIAMINE-MONOPHOSPHATE KINASE"/>
    <property type="match status" value="1"/>
</dbReference>
<dbReference type="PANTHER" id="PTHR30270">
    <property type="entry name" value="THIAMINE-MONOPHOSPHATE KINASE"/>
    <property type="match status" value="1"/>
</dbReference>
<feature type="binding site" evidence="1">
    <location>
        <position position="224"/>
    </location>
    <ligand>
        <name>Mg(2+)</name>
        <dbReference type="ChEBI" id="CHEBI:18420"/>
        <label>5</label>
    </ligand>
</feature>
<feature type="binding site" evidence="1">
    <location>
        <position position="126"/>
    </location>
    <ligand>
        <name>Mg(2+)</name>
        <dbReference type="ChEBI" id="CHEBI:18420"/>
        <label>1</label>
    </ligand>
</feature>
<comment type="caution">
    <text evidence="1">Lacks conserved residue(s) required for the propagation of feature annotation.</text>
</comment>
<evidence type="ECO:0000313" key="3">
    <source>
        <dbReference type="EMBL" id="QCB28328.1"/>
    </source>
</evidence>
<dbReference type="NCBIfam" id="TIGR01379">
    <property type="entry name" value="thiL"/>
    <property type="match status" value="1"/>
</dbReference>
<dbReference type="InterPro" id="IPR036676">
    <property type="entry name" value="PurM-like_C_sf"/>
</dbReference>
<feature type="binding site" evidence="1">
    <location>
        <begin position="125"/>
        <end position="126"/>
    </location>
    <ligand>
        <name>ATP</name>
        <dbReference type="ChEBI" id="CHEBI:30616"/>
    </ligand>
</feature>
<feature type="binding site" evidence="1">
    <location>
        <position position="78"/>
    </location>
    <ligand>
        <name>Mg(2+)</name>
        <dbReference type="ChEBI" id="CHEBI:18420"/>
        <label>4</label>
    </ligand>
</feature>
<dbReference type="KEGG" id="cee:CENDO_05215"/>
<dbReference type="GO" id="GO:0009030">
    <property type="term" value="F:thiamine-phosphate kinase activity"/>
    <property type="evidence" value="ECO:0007669"/>
    <property type="project" value="UniProtKB-UniRule"/>
</dbReference>
<comment type="pathway">
    <text evidence="1">Cofactor biosynthesis; thiamine diphosphate biosynthesis; thiamine diphosphate from thiamine phosphate: step 1/1.</text>
</comment>
<dbReference type="EC" id="2.7.4.16" evidence="1"/>
<feature type="binding site" evidence="1">
    <location>
        <position position="223"/>
    </location>
    <ligand>
        <name>ATP</name>
        <dbReference type="ChEBI" id="CHEBI:30616"/>
    </ligand>
</feature>
<feature type="binding site" evidence="1">
    <location>
        <position position="48"/>
    </location>
    <ligand>
        <name>Mg(2+)</name>
        <dbReference type="ChEBI" id="CHEBI:18420"/>
        <label>1</label>
    </ligand>
</feature>
<feature type="binding site" evidence="1">
    <location>
        <position position="31"/>
    </location>
    <ligand>
        <name>Mg(2+)</name>
        <dbReference type="ChEBI" id="CHEBI:18420"/>
        <label>4</label>
    </ligand>
</feature>
<keyword evidence="4" id="KW-1185">Reference proteome</keyword>
<keyword evidence="1" id="KW-0784">Thiamine biosynthesis</keyword>
<keyword evidence="1 3" id="KW-0808">Transferase</keyword>
<comment type="miscellaneous">
    <text evidence="1">Reaction mechanism of ThiL seems to utilize a direct, inline transfer of the gamma-phosphate of ATP to TMP rather than a phosphorylated enzyme intermediate.</text>
</comment>
<comment type="function">
    <text evidence="1">Catalyzes the ATP-dependent phosphorylation of thiamine-monophosphate (TMP) to form thiamine-pyrophosphate (TPP), the active form of vitamin B1.</text>
</comment>
<evidence type="ECO:0000313" key="4">
    <source>
        <dbReference type="Proteomes" id="UP000296352"/>
    </source>
</evidence>
<keyword evidence="1" id="KW-0479">Metal-binding</keyword>
<dbReference type="GO" id="GO:0005524">
    <property type="term" value="F:ATP binding"/>
    <property type="evidence" value="ECO:0007669"/>
    <property type="project" value="UniProtKB-UniRule"/>
</dbReference>
<dbReference type="EMBL" id="CP039247">
    <property type="protein sequence ID" value="QCB28328.1"/>
    <property type="molecule type" value="Genomic_DNA"/>
</dbReference>
<keyword evidence="1" id="KW-0547">Nucleotide-binding</keyword>
<reference evidence="3 4" key="1">
    <citation type="submission" date="2019-04" db="EMBL/GenBank/DDBJ databases">
        <title>Corynebacterium endometrii sp. nov., isolated from the uterus of a cow with endometritis.</title>
        <authorList>
            <person name="Ballas P."/>
            <person name="Ruckert C."/>
            <person name="Wagener K."/>
            <person name="Drillich M."/>
            <person name="Kaempfer P."/>
            <person name="Busse H.-J."/>
            <person name="Ehling-Schulz M."/>
        </authorList>
    </citation>
    <scope>NUCLEOTIDE SEQUENCE [LARGE SCALE GENOMIC DNA]</scope>
    <source>
        <strain evidence="3 4">LMM-1653</strain>
    </source>
</reference>
<accession>A0A4V1CEJ5</accession>
<dbReference type="HAMAP" id="MF_02128">
    <property type="entry name" value="TMP_kinase"/>
    <property type="match status" value="1"/>
</dbReference>
<feature type="binding site" evidence="1">
    <location>
        <position position="49"/>
    </location>
    <ligand>
        <name>Mg(2+)</name>
        <dbReference type="ChEBI" id="CHEBI:18420"/>
        <label>1</label>
    </ligand>
</feature>
<comment type="similarity">
    <text evidence="1">Belongs to the thiamine-monophosphate kinase family.</text>
</comment>
<feature type="binding site" evidence="1">
    <location>
        <position position="318"/>
    </location>
    <ligand>
        <name>substrate</name>
    </ligand>
</feature>
<dbReference type="GO" id="GO:0009229">
    <property type="term" value="P:thiamine diphosphate biosynthetic process"/>
    <property type="evidence" value="ECO:0007669"/>
    <property type="project" value="UniProtKB-UniRule"/>
</dbReference>
<keyword evidence="1 3" id="KW-0418">Kinase</keyword>